<feature type="domain" description="OmpA-like" evidence="3">
    <location>
        <begin position="539"/>
        <end position="659"/>
    </location>
</feature>
<dbReference type="PROSITE" id="PS51123">
    <property type="entry name" value="OMPA_2"/>
    <property type="match status" value="1"/>
</dbReference>
<evidence type="ECO:0000256" key="1">
    <source>
        <dbReference type="PROSITE-ProRule" id="PRU00473"/>
    </source>
</evidence>
<dbReference type="Proteomes" id="UP000484164">
    <property type="component" value="Unassembled WGS sequence"/>
</dbReference>
<dbReference type="Pfam" id="PF07676">
    <property type="entry name" value="PD40"/>
    <property type="match status" value="2"/>
</dbReference>
<dbReference type="OrthoDB" id="9809364at2"/>
<keyword evidence="5" id="KW-1185">Reference proteome</keyword>
<accession>A0A6L3ZK51</accession>
<dbReference type="PANTHER" id="PTHR30329">
    <property type="entry name" value="STATOR ELEMENT OF FLAGELLAR MOTOR COMPLEX"/>
    <property type="match status" value="1"/>
</dbReference>
<name>A0A6L3ZK51_9FLAO</name>
<dbReference type="GO" id="GO:0016020">
    <property type="term" value="C:membrane"/>
    <property type="evidence" value="ECO:0007669"/>
    <property type="project" value="UniProtKB-UniRule"/>
</dbReference>
<proteinExistence type="predicted"/>
<protein>
    <submittedName>
        <fullName evidence="4">OmpA family protein</fullName>
    </submittedName>
</protein>
<sequence>MPTLYKCFVALFFSIGISTASVQAQQLPPVELGECEGYGIDGDQQIQKTLRAIRNEDLALAEIYAKNILEADAKNPHGLYLMGEIALRKRNPRATEAFFIQCLDVCPDYKAELQYIIGLFLINSDQAERKRKGQEWLELYLENPMRHGGYDDEAEDLLEKSRIVERLIANPVPFDPHVVRGVSTRADEYLAIISPDGELCFYTRRQMKKPRLGGPGDRAQLVEEFTLSTNTGNGFDAGEVLPEPFNSNVNEGAPTITANNRLLVFASCKMEGDYQNCDLYYTVKSGDSWSPIRSLGDNVNSPTSWESQPSLSANGDRLYFASNREGGQGGLDIYVTRRRPDGTWTDPKNLGPTINTAGNEKSPFIHSDSRTLYFASDGHPGMGGYDIFYAHQGDDLEYHEPVNIGYPINKESDQLGLFVNLAGTTAYFNSNELRGPGGWDLYSFELHQAARPEEVVLVRGTLKNEYDEPVTDADITVKNLATQEEQRIDVDNLTGEYAAVVKADEPTIVKVEMQGAAFSARVINSETPNESGVVEADLEASELRIGREYRLNNINFATNSYELDNDAMLIIEEFGLFLEENPGVKVDIQGHTDNVGEGGDNLQLSKDRARVVYEYLIDWGISPSRMTNHGFGETRPVESNATPEGRAKNRRTIFVITGL</sequence>
<feature type="signal peptide" evidence="2">
    <location>
        <begin position="1"/>
        <end position="24"/>
    </location>
</feature>
<dbReference type="Gene3D" id="3.30.1330.60">
    <property type="entry name" value="OmpA-like domain"/>
    <property type="match status" value="1"/>
</dbReference>
<dbReference type="InterPro" id="IPR036737">
    <property type="entry name" value="OmpA-like_sf"/>
</dbReference>
<evidence type="ECO:0000259" key="3">
    <source>
        <dbReference type="PROSITE" id="PS51123"/>
    </source>
</evidence>
<evidence type="ECO:0000256" key="2">
    <source>
        <dbReference type="SAM" id="SignalP"/>
    </source>
</evidence>
<dbReference type="SUPFAM" id="SSF82171">
    <property type="entry name" value="DPP6 N-terminal domain-like"/>
    <property type="match status" value="1"/>
</dbReference>
<dbReference type="EMBL" id="WBVQ01000001">
    <property type="protein sequence ID" value="KAB2818039.1"/>
    <property type="molecule type" value="Genomic_DNA"/>
</dbReference>
<dbReference type="AlphaFoldDB" id="A0A6L3ZK51"/>
<dbReference type="PANTHER" id="PTHR30329:SF21">
    <property type="entry name" value="LIPOPROTEIN YIAD-RELATED"/>
    <property type="match status" value="1"/>
</dbReference>
<comment type="caution">
    <text evidence="4">The sequence shown here is derived from an EMBL/GenBank/DDBJ whole genome shotgun (WGS) entry which is preliminary data.</text>
</comment>
<dbReference type="Pfam" id="PF00691">
    <property type="entry name" value="OmpA"/>
    <property type="match status" value="1"/>
</dbReference>
<gene>
    <name evidence="4" type="ORF">F8C82_06460</name>
</gene>
<keyword evidence="2" id="KW-0732">Signal</keyword>
<dbReference type="CDD" id="cd07185">
    <property type="entry name" value="OmpA_C-like"/>
    <property type="match status" value="1"/>
</dbReference>
<dbReference type="InterPro" id="IPR006665">
    <property type="entry name" value="OmpA-like"/>
</dbReference>
<dbReference type="Gene3D" id="2.120.10.30">
    <property type="entry name" value="TolB, C-terminal domain"/>
    <property type="match status" value="1"/>
</dbReference>
<dbReference type="InterPro" id="IPR050330">
    <property type="entry name" value="Bact_OuterMem_StrucFunc"/>
</dbReference>
<reference evidence="4 5" key="1">
    <citation type="submission" date="2019-10" db="EMBL/GenBank/DDBJ databases">
        <title>Genome sequence of Phaeocystidibacter marisrubri JCM30614 (type strain).</title>
        <authorList>
            <person name="Bowman J.P."/>
        </authorList>
    </citation>
    <scope>NUCLEOTIDE SEQUENCE [LARGE SCALE GENOMIC DNA]</scope>
    <source>
        <strain evidence="4 5">JCM 30614</strain>
    </source>
</reference>
<dbReference type="InterPro" id="IPR011042">
    <property type="entry name" value="6-blade_b-propeller_TolB-like"/>
</dbReference>
<evidence type="ECO:0000313" key="5">
    <source>
        <dbReference type="Proteomes" id="UP000484164"/>
    </source>
</evidence>
<keyword evidence="1" id="KW-0472">Membrane</keyword>
<dbReference type="RefSeq" id="WP_151692727.1">
    <property type="nucleotide sequence ID" value="NZ_BMGX01000002.1"/>
</dbReference>
<evidence type="ECO:0000313" key="4">
    <source>
        <dbReference type="EMBL" id="KAB2818039.1"/>
    </source>
</evidence>
<dbReference type="SUPFAM" id="SSF103088">
    <property type="entry name" value="OmpA-like"/>
    <property type="match status" value="1"/>
</dbReference>
<feature type="chain" id="PRO_5026670636" evidence="2">
    <location>
        <begin position="25"/>
        <end position="659"/>
    </location>
</feature>
<organism evidence="4 5">
    <name type="scientific">Phaeocystidibacter marisrubri</name>
    <dbReference type="NCBI Taxonomy" id="1577780"/>
    <lineage>
        <taxon>Bacteria</taxon>
        <taxon>Pseudomonadati</taxon>
        <taxon>Bacteroidota</taxon>
        <taxon>Flavobacteriia</taxon>
        <taxon>Flavobacteriales</taxon>
        <taxon>Phaeocystidibacteraceae</taxon>
        <taxon>Phaeocystidibacter</taxon>
    </lineage>
</organism>
<dbReference type="InterPro" id="IPR011659">
    <property type="entry name" value="WD40"/>
</dbReference>